<reference evidence="2 3" key="1">
    <citation type="submission" date="2016-08" db="EMBL/GenBank/DDBJ databases">
        <title>Genome sequence of Clavibacter michiganensis spp. strain CASJ009.</title>
        <authorList>
            <person name="Thapa S.P."/>
            <person name="Coaker G."/>
        </authorList>
    </citation>
    <scope>NUCLEOTIDE SEQUENCE [LARGE SCALE GENOMIC DNA]</scope>
    <source>
        <strain evidence="2">CASJ009</strain>
    </source>
</reference>
<dbReference type="AlphaFoldDB" id="A0A251XRN0"/>
<accession>A0A251XRN0</accession>
<sequence>MSRDGVGTRTRPSHLERRVLLLNEGRRHRGAPPRSARTSAERGPDAPQVGHAGLSAALERVEKVLTAPVASVRLGSVAQSHDRHLDTAQSAGNGAIRHKLNAANMLGGDFLSMAFVKVVEATDGRSGKRFEPVQELEIHAGAIAAAATLPGASAGVLLIAEMRGPIGIPDFTAIVGGQKAIAARLSSRIAPILSPSDASLLASLYIKRTRTVAQLSEQLLISDETTALRLRNLKNAGAVIETTPRKYTRHPALSPAGSVYAIEAKVKDWRKAVQQSRRYRVWSNNYVVALGALSDGARTSASEEVASDCAGLIVDGVWVRKPKPRPVSTQHKMLAFEHIAHSLI</sequence>
<proteinExistence type="predicted"/>
<gene>
    <name evidence="2" type="ORF">CMsap09_02535</name>
</gene>
<protein>
    <submittedName>
        <fullName evidence="2">Uncharacterized protein</fullName>
    </submittedName>
</protein>
<feature type="region of interest" description="Disordered" evidence="1">
    <location>
        <begin position="1"/>
        <end position="50"/>
    </location>
</feature>
<evidence type="ECO:0000313" key="2">
    <source>
        <dbReference type="EMBL" id="OUE07798.1"/>
    </source>
</evidence>
<dbReference type="Proteomes" id="UP000195106">
    <property type="component" value="Unassembled WGS sequence"/>
</dbReference>
<evidence type="ECO:0000256" key="1">
    <source>
        <dbReference type="SAM" id="MobiDB-lite"/>
    </source>
</evidence>
<dbReference type="EMBL" id="MDHJ01000001">
    <property type="protein sequence ID" value="OUE07798.1"/>
    <property type="molecule type" value="Genomic_DNA"/>
</dbReference>
<comment type="caution">
    <text evidence="2">The sequence shown here is derived from an EMBL/GenBank/DDBJ whole genome shotgun (WGS) entry which is preliminary data.</text>
</comment>
<organism evidence="2 3">
    <name type="scientific">Clavibacter michiganensis</name>
    <dbReference type="NCBI Taxonomy" id="28447"/>
    <lineage>
        <taxon>Bacteria</taxon>
        <taxon>Bacillati</taxon>
        <taxon>Actinomycetota</taxon>
        <taxon>Actinomycetes</taxon>
        <taxon>Micrococcales</taxon>
        <taxon>Microbacteriaceae</taxon>
        <taxon>Clavibacter</taxon>
    </lineage>
</organism>
<name>A0A251XRN0_9MICO</name>
<evidence type="ECO:0000313" key="3">
    <source>
        <dbReference type="Proteomes" id="UP000195106"/>
    </source>
</evidence>